<proteinExistence type="predicted"/>
<gene>
    <name evidence="2" type="ORF">ACFQ41_08995</name>
</gene>
<accession>A0ABW4BIC3</accession>
<dbReference type="PANTHER" id="PTHR43157:SF31">
    <property type="entry name" value="PHOSPHATIDYLINOSITOL-GLYCAN BIOSYNTHESIS CLASS F PROTEIN"/>
    <property type="match status" value="1"/>
</dbReference>
<name>A0ABW4BIC3_9LACO</name>
<dbReference type="Pfam" id="PF00106">
    <property type="entry name" value="adh_short"/>
    <property type="match status" value="1"/>
</dbReference>
<comment type="caution">
    <text evidence="2">The sequence shown here is derived from an EMBL/GenBank/DDBJ whole genome shotgun (WGS) entry which is preliminary data.</text>
</comment>
<keyword evidence="1" id="KW-0560">Oxidoreductase</keyword>
<dbReference type="SUPFAM" id="SSF51735">
    <property type="entry name" value="NAD(P)-binding Rossmann-fold domains"/>
    <property type="match status" value="1"/>
</dbReference>
<dbReference type="PRINTS" id="PR00081">
    <property type="entry name" value="GDHRDH"/>
</dbReference>
<dbReference type="InterPro" id="IPR036291">
    <property type="entry name" value="NAD(P)-bd_dom_sf"/>
</dbReference>
<dbReference type="Proteomes" id="UP001597199">
    <property type="component" value="Unassembled WGS sequence"/>
</dbReference>
<organism evidence="2 3">
    <name type="scientific">Lacticaseibacillus suilingensis</name>
    <dbReference type="NCBI Taxonomy" id="2799577"/>
    <lineage>
        <taxon>Bacteria</taxon>
        <taxon>Bacillati</taxon>
        <taxon>Bacillota</taxon>
        <taxon>Bacilli</taxon>
        <taxon>Lactobacillales</taxon>
        <taxon>Lactobacillaceae</taxon>
        <taxon>Lacticaseibacillus</taxon>
    </lineage>
</organism>
<dbReference type="PANTHER" id="PTHR43157">
    <property type="entry name" value="PHOSPHATIDYLINOSITOL-GLYCAN BIOSYNTHESIS CLASS F PROTEIN-RELATED"/>
    <property type="match status" value="1"/>
</dbReference>
<dbReference type="Gene3D" id="3.40.50.720">
    <property type="entry name" value="NAD(P)-binding Rossmann-like Domain"/>
    <property type="match status" value="1"/>
</dbReference>
<dbReference type="InterPro" id="IPR002347">
    <property type="entry name" value="SDR_fam"/>
</dbReference>
<dbReference type="RefSeq" id="WP_204119177.1">
    <property type="nucleotide sequence ID" value="NZ_BOLV01000012.1"/>
</dbReference>
<dbReference type="EMBL" id="JBHTOA010000032">
    <property type="protein sequence ID" value="MFD1399447.1"/>
    <property type="molecule type" value="Genomic_DNA"/>
</dbReference>
<evidence type="ECO:0000256" key="1">
    <source>
        <dbReference type="ARBA" id="ARBA00023002"/>
    </source>
</evidence>
<evidence type="ECO:0000313" key="3">
    <source>
        <dbReference type="Proteomes" id="UP001597199"/>
    </source>
</evidence>
<sequence>MSEHTIIVTGGNSGLGYEAAKNIAHTNQNDTIIIASRNQQKAETARERMVNETGNQNIFTRPLDLGSLQSVRDFASDFKQADFPPLYALVCNAGLNPTTLSYTKEGFETTFGVNYLGHFLLVNLLLSSVVDNGRIVFVSSDTHNPPKLFPFPAPHFEDIEPLAHPAADSNALLRYPTSKLLDLMAAYIISDKVAEETNKHITVNAFNPGLMTGTNLNGDSGSNRMMKFTMNAFSYLIGRHGSAETSGQALADMVTESRYAGVTGKYIDRGKDTKSSPASYDRAAQAKLWQQSLVLADIQPDETILK</sequence>
<protein>
    <submittedName>
        <fullName evidence="2">SDR family NAD(P)-dependent oxidoreductase</fullName>
    </submittedName>
</protein>
<reference evidence="3" key="1">
    <citation type="journal article" date="2019" name="Int. J. Syst. Evol. Microbiol.">
        <title>The Global Catalogue of Microorganisms (GCM) 10K type strain sequencing project: providing services to taxonomists for standard genome sequencing and annotation.</title>
        <authorList>
            <consortium name="The Broad Institute Genomics Platform"/>
            <consortium name="The Broad Institute Genome Sequencing Center for Infectious Disease"/>
            <person name="Wu L."/>
            <person name="Ma J."/>
        </authorList>
    </citation>
    <scope>NUCLEOTIDE SEQUENCE [LARGE SCALE GENOMIC DNA]</scope>
    <source>
        <strain evidence="3">CCM 9110</strain>
    </source>
</reference>
<keyword evidence="3" id="KW-1185">Reference proteome</keyword>
<evidence type="ECO:0000313" key="2">
    <source>
        <dbReference type="EMBL" id="MFD1399447.1"/>
    </source>
</evidence>